<dbReference type="Gene3D" id="3.20.20.80">
    <property type="entry name" value="Glycosidases"/>
    <property type="match status" value="1"/>
</dbReference>
<dbReference type="PANTHER" id="PTHR37836:SF3">
    <property type="entry name" value="ENDOGLUCANASE"/>
    <property type="match status" value="1"/>
</dbReference>
<protein>
    <submittedName>
        <fullName evidence="2">DUF4038 domain-containing protein</fullName>
    </submittedName>
</protein>
<dbReference type="InterPro" id="IPR025277">
    <property type="entry name" value="Apiosidase-like_cat_dom"/>
</dbReference>
<dbReference type="PANTHER" id="PTHR37836">
    <property type="entry name" value="LMO1036 PROTEIN"/>
    <property type="match status" value="1"/>
</dbReference>
<dbReference type="Pfam" id="PF13204">
    <property type="entry name" value="Apiosidase"/>
    <property type="match status" value="1"/>
</dbReference>
<evidence type="ECO:0000313" key="2">
    <source>
        <dbReference type="EMBL" id="MFB9449517.1"/>
    </source>
</evidence>
<proteinExistence type="predicted"/>
<organism evidence="2 3">
    <name type="scientific">Dactylosporangium vinaceum</name>
    <dbReference type="NCBI Taxonomy" id="53362"/>
    <lineage>
        <taxon>Bacteria</taxon>
        <taxon>Bacillati</taxon>
        <taxon>Actinomycetota</taxon>
        <taxon>Actinomycetes</taxon>
        <taxon>Micromonosporales</taxon>
        <taxon>Micromonosporaceae</taxon>
        <taxon>Dactylosporangium</taxon>
    </lineage>
</organism>
<dbReference type="EMBL" id="JBHMCA010000067">
    <property type="protein sequence ID" value="MFB9449517.1"/>
    <property type="molecule type" value="Genomic_DNA"/>
</dbReference>
<sequence length="424" mass="46866">MHTVTIDPNAPRFLIDGAPAFLLADTLWAAFVRPTEQEWVAYLRLRRRQGFNAVNINVLPIPHDRSAAPGEREPFAVRPDGSWDFDAPDPAYLANARRMLETAVEHGMVPILVVLWCNFVPGTWGAALTPGLVMTEEQTAAHVDRVVDAFADLGVVFAASGDENFTDPQSTDRYAFVLRRLRDRAPDNLRTLHPAPFVTPPAVLADGDLVDFYGYQAGHDDDWSVQPVNNGDALRRMPVRRPIVSMEPVYEGHGYGKGRGRHTAANVRLASWTSVLAGSGAGLGYGAHGVWPWHRPGEPFSGEHFSGTPFPADVALRFDGAWDVGLLRRIVEEHDLWDLRVRPELVVDDRSGACFAVQDSPRRAALYLPHPFAVTLDLDLSAYRVSSWNLGARNRDHPVVRFGGGRTVVEQPEYLADTLVLFSG</sequence>
<dbReference type="Proteomes" id="UP001589608">
    <property type="component" value="Unassembled WGS sequence"/>
</dbReference>
<reference evidence="2 3" key="1">
    <citation type="submission" date="2024-09" db="EMBL/GenBank/DDBJ databases">
        <authorList>
            <person name="Sun Q."/>
            <person name="Mori K."/>
        </authorList>
    </citation>
    <scope>NUCLEOTIDE SEQUENCE [LARGE SCALE GENOMIC DNA]</scope>
    <source>
        <strain evidence="2 3">JCM 3307</strain>
    </source>
</reference>
<gene>
    <name evidence="2" type="ORF">ACFFTR_41105</name>
</gene>
<feature type="domain" description="Apiosidase-like catalytic" evidence="1">
    <location>
        <begin position="12"/>
        <end position="337"/>
    </location>
</feature>
<dbReference type="RefSeq" id="WP_223094526.1">
    <property type="nucleotide sequence ID" value="NZ_CP061913.1"/>
</dbReference>
<keyword evidence="3" id="KW-1185">Reference proteome</keyword>
<evidence type="ECO:0000259" key="1">
    <source>
        <dbReference type="Pfam" id="PF13204"/>
    </source>
</evidence>
<evidence type="ECO:0000313" key="3">
    <source>
        <dbReference type="Proteomes" id="UP001589608"/>
    </source>
</evidence>
<comment type="caution">
    <text evidence="2">The sequence shown here is derived from an EMBL/GenBank/DDBJ whole genome shotgun (WGS) entry which is preliminary data.</text>
</comment>
<dbReference type="InterPro" id="IPR017853">
    <property type="entry name" value="GH"/>
</dbReference>
<dbReference type="SUPFAM" id="SSF51445">
    <property type="entry name" value="(Trans)glycosidases"/>
    <property type="match status" value="1"/>
</dbReference>
<accession>A0ABV5MKX4</accession>
<name>A0ABV5MKX4_9ACTN</name>